<dbReference type="RefSeq" id="WP_077114821.1">
    <property type="nucleotide sequence ID" value="NZ_LOKT01000004.1"/>
</dbReference>
<dbReference type="STRING" id="1538463.B0T36_06585"/>
<dbReference type="InterPro" id="IPR050109">
    <property type="entry name" value="HTH-type_TetR-like_transc_reg"/>
</dbReference>
<dbReference type="Pfam" id="PF17933">
    <property type="entry name" value="TetR_C_25"/>
    <property type="match status" value="1"/>
</dbReference>
<dbReference type="AlphaFoldDB" id="A0A1W0B637"/>
<name>A0A1W0B637_9NOCA</name>
<feature type="domain" description="HTH tetR-type" evidence="5">
    <location>
        <begin position="8"/>
        <end position="68"/>
    </location>
</feature>
<dbReference type="GO" id="GO:0003700">
    <property type="term" value="F:DNA-binding transcription factor activity"/>
    <property type="evidence" value="ECO:0007669"/>
    <property type="project" value="TreeGrafter"/>
</dbReference>
<comment type="caution">
    <text evidence="6">The sequence shown here is derived from an EMBL/GenBank/DDBJ whole genome shotgun (WGS) entry which is preliminary data.</text>
</comment>
<dbReference type="SUPFAM" id="SSF46689">
    <property type="entry name" value="Homeodomain-like"/>
    <property type="match status" value="1"/>
</dbReference>
<dbReference type="PANTHER" id="PTHR30055:SF234">
    <property type="entry name" value="HTH-TYPE TRANSCRIPTIONAL REGULATOR BETI"/>
    <property type="match status" value="1"/>
</dbReference>
<feature type="DNA-binding region" description="H-T-H motif" evidence="4">
    <location>
        <begin position="31"/>
        <end position="50"/>
    </location>
</feature>
<evidence type="ECO:0000313" key="7">
    <source>
        <dbReference type="Proteomes" id="UP000188836"/>
    </source>
</evidence>
<dbReference type="Gene3D" id="1.10.357.10">
    <property type="entry name" value="Tetracycline Repressor, domain 2"/>
    <property type="match status" value="1"/>
</dbReference>
<dbReference type="InterPro" id="IPR041484">
    <property type="entry name" value="TetR_C_25"/>
</dbReference>
<keyword evidence="1" id="KW-0805">Transcription regulation</keyword>
<dbReference type="GO" id="GO:0000976">
    <property type="term" value="F:transcription cis-regulatory region binding"/>
    <property type="evidence" value="ECO:0007669"/>
    <property type="project" value="TreeGrafter"/>
</dbReference>
<accession>A0A1W0B637</accession>
<dbReference type="PROSITE" id="PS50977">
    <property type="entry name" value="HTH_TETR_2"/>
    <property type="match status" value="1"/>
</dbReference>
<gene>
    <name evidence="6" type="ORF">B0T46_02505</name>
</gene>
<keyword evidence="7" id="KW-1185">Reference proteome</keyword>
<protein>
    <submittedName>
        <fullName evidence="6">TetR family transcriptional regulator</fullName>
    </submittedName>
</protein>
<dbReference type="InterPro" id="IPR001647">
    <property type="entry name" value="HTH_TetR"/>
</dbReference>
<dbReference type="EMBL" id="MUMY01000002">
    <property type="protein sequence ID" value="ONM50001.1"/>
    <property type="molecule type" value="Genomic_DNA"/>
</dbReference>
<organism evidence="6 7">
    <name type="scientific">Nocardia donostiensis</name>
    <dbReference type="NCBI Taxonomy" id="1538463"/>
    <lineage>
        <taxon>Bacteria</taxon>
        <taxon>Bacillati</taxon>
        <taxon>Actinomycetota</taxon>
        <taxon>Actinomycetes</taxon>
        <taxon>Mycobacteriales</taxon>
        <taxon>Nocardiaceae</taxon>
        <taxon>Nocardia</taxon>
    </lineage>
</organism>
<evidence type="ECO:0000256" key="3">
    <source>
        <dbReference type="ARBA" id="ARBA00023163"/>
    </source>
</evidence>
<dbReference type="OrthoDB" id="3403733at2"/>
<dbReference type="Proteomes" id="UP000188836">
    <property type="component" value="Unassembled WGS sequence"/>
</dbReference>
<dbReference type="Pfam" id="PF00440">
    <property type="entry name" value="TetR_N"/>
    <property type="match status" value="1"/>
</dbReference>
<keyword evidence="2 4" id="KW-0238">DNA-binding</keyword>
<dbReference type="InterPro" id="IPR009057">
    <property type="entry name" value="Homeodomain-like_sf"/>
</dbReference>
<evidence type="ECO:0000256" key="1">
    <source>
        <dbReference type="ARBA" id="ARBA00023015"/>
    </source>
</evidence>
<evidence type="ECO:0000313" key="6">
    <source>
        <dbReference type="EMBL" id="ONM50001.1"/>
    </source>
</evidence>
<sequence>MRSPSDDRTARARIRDAALGLFAEQGVDAVTVRDIAAEAGVSPALVIRHYGTKEKLREVVDEHVAAVFESVLEQVCPPDGSQDPAPTTATMAEAVTARLPPDSPIPAYLGRMLLGGGTAGTALFSKLYSASREALAEMSRAGTASVGTDPSVRAAFLLVNDLAVMILRPHIAAATGTDPLSQAGMRRWGDEVLTIYRSGLGGTTE</sequence>
<evidence type="ECO:0000259" key="5">
    <source>
        <dbReference type="PROSITE" id="PS50977"/>
    </source>
</evidence>
<evidence type="ECO:0000256" key="2">
    <source>
        <dbReference type="ARBA" id="ARBA00023125"/>
    </source>
</evidence>
<dbReference type="PANTHER" id="PTHR30055">
    <property type="entry name" value="HTH-TYPE TRANSCRIPTIONAL REGULATOR RUTR"/>
    <property type="match status" value="1"/>
</dbReference>
<evidence type="ECO:0000256" key="4">
    <source>
        <dbReference type="PROSITE-ProRule" id="PRU00335"/>
    </source>
</evidence>
<keyword evidence="3" id="KW-0804">Transcription</keyword>
<dbReference type="PRINTS" id="PR00455">
    <property type="entry name" value="HTHTETR"/>
</dbReference>
<reference evidence="6 7" key="1">
    <citation type="journal article" date="2016" name="Antonie Van Leeuwenhoek">
        <title>Nocardia donostiensis sp. nov., isolated from human respiratory specimens.</title>
        <authorList>
            <person name="Ercibengoa M."/>
            <person name="Bell M."/>
            <person name="Marimon J.M."/>
            <person name="Humrighouse B."/>
            <person name="Klenk H.P."/>
            <person name="Potter G."/>
            <person name="Perez-Trallero E."/>
        </authorList>
    </citation>
    <scope>NUCLEOTIDE SEQUENCE [LARGE SCALE GENOMIC DNA]</scope>
    <source>
        <strain evidence="6 7">X1655</strain>
    </source>
</reference>
<proteinExistence type="predicted"/>